<evidence type="ECO:0000313" key="2">
    <source>
        <dbReference type="EMBL" id="CAE0149454.1"/>
    </source>
</evidence>
<organism evidence="2">
    <name type="scientific">Haptolina ericina</name>
    <dbReference type="NCBI Taxonomy" id="156174"/>
    <lineage>
        <taxon>Eukaryota</taxon>
        <taxon>Haptista</taxon>
        <taxon>Haptophyta</taxon>
        <taxon>Prymnesiophyceae</taxon>
        <taxon>Prymnesiales</taxon>
        <taxon>Prymnesiaceae</taxon>
        <taxon>Haptolina</taxon>
    </lineage>
</organism>
<evidence type="ECO:0000256" key="1">
    <source>
        <dbReference type="SAM" id="MobiDB-lite"/>
    </source>
</evidence>
<proteinExistence type="predicted"/>
<feature type="region of interest" description="Disordered" evidence="1">
    <location>
        <begin position="90"/>
        <end position="150"/>
    </location>
</feature>
<dbReference type="AlphaFoldDB" id="A0A7S3FHM6"/>
<feature type="compositionally biased region" description="Basic and acidic residues" evidence="1">
    <location>
        <begin position="99"/>
        <end position="108"/>
    </location>
</feature>
<gene>
    <name evidence="2" type="ORF">HERI1096_LOCUS37911</name>
</gene>
<dbReference type="EMBL" id="HBHX01068620">
    <property type="protein sequence ID" value="CAE0149454.1"/>
    <property type="molecule type" value="Transcribed_RNA"/>
</dbReference>
<sequence>MQNASSTTPVRPFSTGAWGRGGQVDNDRFDGLMAADNSITGKRAALHARQLGSFAMQPKMAKVSELHRQSVLERAARWGVISPARHVVRSSARPVAPREGSHALEKYSESTQPHAKLRGGVPSRKHRTSSKEKHPHSKLRGHMHSGKNGTSAKDYWPDLDYCWLLRENTNLANLERFLTLCETRRKTLKAAQTACIKMDGCGGVVRDTGIRCMGATMRYSLRSSNMSRHSGIVSWTVSPRLDGGKCQDVVMSERIQYLVAFDYAESRKPVPEDLMKKYIKEASNSDARAELREALMLR</sequence>
<protein>
    <submittedName>
        <fullName evidence="2">Uncharacterized protein</fullName>
    </submittedName>
</protein>
<feature type="compositionally biased region" description="Basic residues" evidence="1">
    <location>
        <begin position="123"/>
        <end position="145"/>
    </location>
</feature>
<feature type="region of interest" description="Disordered" evidence="1">
    <location>
        <begin position="1"/>
        <end position="22"/>
    </location>
</feature>
<name>A0A7S3FHM6_9EUKA</name>
<reference evidence="2" key="1">
    <citation type="submission" date="2021-01" db="EMBL/GenBank/DDBJ databases">
        <authorList>
            <person name="Corre E."/>
            <person name="Pelletier E."/>
            <person name="Niang G."/>
            <person name="Scheremetjew M."/>
            <person name="Finn R."/>
            <person name="Kale V."/>
            <person name="Holt S."/>
            <person name="Cochrane G."/>
            <person name="Meng A."/>
            <person name="Brown T."/>
            <person name="Cohen L."/>
        </authorList>
    </citation>
    <scope>NUCLEOTIDE SEQUENCE</scope>
    <source>
        <strain evidence="2">CCMP281</strain>
    </source>
</reference>
<accession>A0A7S3FHM6</accession>